<dbReference type="Pfam" id="PF02895">
    <property type="entry name" value="H-kinase_dim"/>
    <property type="match status" value="1"/>
</dbReference>
<dbReference type="GO" id="GO:0005524">
    <property type="term" value="F:ATP binding"/>
    <property type="evidence" value="ECO:0007669"/>
    <property type="project" value="UniProtKB-KW"/>
</dbReference>
<dbReference type="Pfam" id="PF01584">
    <property type="entry name" value="CheW"/>
    <property type="match status" value="1"/>
</dbReference>
<feature type="region of interest" description="Disordered" evidence="12">
    <location>
        <begin position="253"/>
        <end position="281"/>
    </location>
</feature>
<organism evidence="16 17">
    <name type="scientific">Halobacillus litoralis</name>
    <dbReference type="NCBI Taxonomy" id="45668"/>
    <lineage>
        <taxon>Bacteria</taxon>
        <taxon>Bacillati</taxon>
        <taxon>Bacillota</taxon>
        <taxon>Bacilli</taxon>
        <taxon>Bacillales</taxon>
        <taxon>Bacillaceae</taxon>
        <taxon>Halobacillus</taxon>
    </lineage>
</organism>
<dbReference type="RefSeq" id="WP_160912369.1">
    <property type="nucleotide sequence ID" value="NZ_WMEZ01000001.1"/>
</dbReference>
<evidence type="ECO:0000256" key="3">
    <source>
        <dbReference type="ARBA" id="ARBA00021495"/>
    </source>
</evidence>
<dbReference type="SUPFAM" id="SSF50341">
    <property type="entry name" value="CheW-like"/>
    <property type="match status" value="1"/>
</dbReference>
<dbReference type="SUPFAM" id="SSF55874">
    <property type="entry name" value="ATPase domain of HSP90 chaperone/DNA topoisomerase II/histidine kinase"/>
    <property type="match status" value="1"/>
</dbReference>
<dbReference type="PROSITE" id="PS50109">
    <property type="entry name" value="HIS_KIN"/>
    <property type="match status" value="1"/>
</dbReference>
<dbReference type="InterPro" id="IPR004105">
    <property type="entry name" value="CheA-like_dim"/>
</dbReference>
<dbReference type="InterPro" id="IPR002545">
    <property type="entry name" value="CheW-lke_dom"/>
</dbReference>
<dbReference type="GO" id="GO:0005737">
    <property type="term" value="C:cytoplasm"/>
    <property type="evidence" value="ECO:0007669"/>
    <property type="project" value="InterPro"/>
</dbReference>
<dbReference type="EC" id="2.7.13.3" evidence="2"/>
<dbReference type="InterPro" id="IPR036641">
    <property type="entry name" value="HPT_dom_sf"/>
</dbReference>
<dbReference type="InterPro" id="IPR036061">
    <property type="entry name" value="CheW-like_dom_sf"/>
</dbReference>
<name>A0A845DZA2_9BACI</name>
<dbReference type="Gene3D" id="3.30.70.1110">
    <property type="entry name" value="Histidine kinase CheA-like, P2 response regulator-binding domain"/>
    <property type="match status" value="1"/>
</dbReference>
<feature type="modified residue" description="Phosphohistidine" evidence="11">
    <location>
        <position position="46"/>
    </location>
</feature>
<dbReference type="InterPro" id="IPR008207">
    <property type="entry name" value="Sig_transdc_His_kin_Hpt_dom"/>
</dbReference>
<dbReference type="Gene3D" id="1.20.120.160">
    <property type="entry name" value="HPT domain"/>
    <property type="match status" value="1"/>
</dbReference>
<dbReference type="InterPro" id="IPR005467">
    <property type="entry name" value="His_kinase_dom"/>
</dbReference>
<dbReference type="SMART" id="SM00073">
    <property type="entry name" value="HPT"/>
    <property type="match status" value="1"/>
</dbReference>
<dbReference type="InterPro" id="IPR036097">
    <property type="entry name" value="HisK_dim/P_sf"/>
</dbReference>
<evidence type="ECO:0000259" key="15">
    <source>
        <dbReference type="PROSITE" id="PS50894"/>
    </source>
</evidence>
<dbReference type="CDD" id="cd00088">
    <property type="entry name" value="HPT"/>
    <property type="match status" value="1"/>
</dbReference>
<accession>A0A845DZA2</accession>
<gene>
    <name evidence="16" type="ORF">GLV98_04235</name>
</gene>
<dbReference type="CDD" id="cd00731">
    <property type="entry name" value="CheA_reg"/>
    <property type="match status" value="1"/>
</dbReference>
<evidence type="ECO:0000256" key="10">
    <source>
        <dbReference type="ARBA" id="ARBA00023012"/>
    </source>
</evidence>
<keyword evidence="6" id="KW-0808">Transferase</keyword>
<sequence>METNQYLEVFIDESKEHLQSINDQLLHLEKNPQDLSIVNEIFRSAHTLKGMSATMGYQDLSNLTHKMENVLDAVRNEKVTVDEGILDVVFDSVDDLEAMVIDIAGGGSGERNVERVVDLLRNIETGGGPAAVASVAVAPQKAENVPTLSVDEFTKAALEQSSELGKSNYQIEVTLREDCLLKAARVYMVFEILEQAGDVIKSSPSVEELENEEFETTFHVLLVTEDSAEDIGSQIKKVSEIENVRVTAYQVSEEMKEEAKPPQLDKAAQEKSSIQREEKDGKQVGNKTIRINIDRLDALMNLFEELVIDRGRLEQISDDLKHTELRETVERMTRISGDLQSIILNMRMVPVEQVFNRFPRMVRQLSKDLNKKIDLSVVGAETELDRTVIDEIGDPLVHLIRNAIDHGIEGPVEREAKGKSATGKLELKAYHSGNHVFIEISDDGGGIARDKVVQKAVSNQVVTEDQAATMTDSQVYDLIMESGFSTADTISDVSGRGVGLDVVKSTIESLGGNISVDSVPDEGSVFSIQLPLTLSIISVMLVEVQKEKYAVPLSSIIETAIVKKEEIMHAHNKKVIDFRGKVVPLVFLKDVLNVPEELEEEDYHSVVIVRKGEKMAALVVNSFIGQQEVVLKSLGDYLSGAFAISGATILGDGQVALILDSNALIK</sequence>
<proteinExistence type="predicted"/>
<dbReference type="SMART" id="SM00387">
    <property type="entry name" value="HATPase_c"/>
    <property type="match status" value="1"/>
</dbReference>
<evidence type="ECO:0000259" key="13">
    <source>
        <dbReference type="PROSITE" id="PS50109"/>
    </source>
</evidence>
<feature type="domain" description="Histidine kinase" evidence="13">
    <location>
        <begin position="325"/>
        <end position="534"/>
    </location>
</feature>
<dbReference type="Pfam" id="PF02518">
    <property type="entry name" value="HATPase_c"/>
    <property type="match status" value="1"/>
</dbReference>
<dbReference type="PRINTS" id="PR00344">
    <property type="entry name" value="BCTRLSENSOR"/>
</dbReference>
<keyword evidence="8" id="KW-0418">Kinase</keyword>
<dbReference type="SUPFAM" id="SSF47226">
    <property type="entry name" value="Histidine-containing phosphotransfer domain, HPT domain"/>
    <property type="match status" value="1"/>
</dbReference>
<dbReference type="EMBL" id="WMEZ01000001">
    <property type="protein sequence ID" value="MYL48675.1"/>
    <property type="molecule type" value="Genomic_DNA"/>
</dbReference>
<dbReference type="SUPFAM" id="SSF55052">
    <property type="entry name" value="CheY-binding domain of CheA"/>
    <property type="match status" value="1"/>
</dbReference>
<dbReference type="InterPro" id="IPR051315">
    <property type="entry name" value="Bact_Chemotaxis_CheA"/>
</dbReference>
<dbReference type="PANTHER" id="PTHR43395">
    <property type="entry name" value="SENSOR HISTIDINE KINASE CHEA"/>
    <property type="match status" value="1"/>
</dbReference>
<evidence type="ECO:0000256" key="4">
    <source>
        <dbReference type="ARBA" id="ARBA00022500"/>
    </source>
</evidence>
<evidence type="ECO:0000313" key="16">
    <source>
        <dbReference type="EMBL" id="MYL48675.1"/>
    </source>
</evidence>
<dbReference type="SMART" id="SM01231">
    <property type="entry name" value="H-kinase_dim"/>
    <property type="match status" value="1"/>
</dbReference>
<dbReference type="AlphaFoldDB" id="A0A845DZA2"/>
<dbReference type="Pfam" id="PF01627">
    <property type="entry name" value="Hpt"/>
    <property type="match status" value="1"/>
</dbReference>
<keyword evidence="5 11" id="KW-0597">Phosphoprotein</keyword>
<comment type="catalytic activity">
    <reaction evidence="1">
        <text>ATP + protein L-histidine = ADP + protein N-phospho-L-histidine.</text>
        <dbReference type="EC" id="2.7.13.3"/>
    </reaction>
</comment>
<evidence type="ECO:0000256" key="7">
    <source>
        <dbReference type="ARBA" id="ARBA00022741"/>
    </source>
</evidence>
<dbReference type="InterPro" id="IPR003594">
    <property type="entry name" value="HATPase_dom"/>
</dbReference>
<reference evidence="16 17" key="1">
    <citation type="submission" date="2019-11" db="EMBL/GenBank/DDBJ databases">
        <title>Genome sequences of 17 halophilic strains isolated from different environments.</title>
        <authorList>
            <person name="Furrow R.E."/>
        </authorList>
    </citation>
    <scope>NUCLEOTIDE SEQUENCE [LARGE SCALE GENOMIC DNA]</scope>
    <source>
        <strain evidence="16 17">22505_10_Sand</strain>
    </source>
</reference>
<dbReference type="Pfam" id="PF07194">
    <property type="entry name" value="P2"/>
    <property type="match status" value="1"/>
</dbReference>
<dbReference type="CDD" id="cd16916">
    <property type="entry name" value="HATPase_CheA-like"/>
    <property type="match status" value="1"/>
</dbReference>
<evidence type="ECO:0000256" key="8">
    <source>
        <dbReference type="ARBA" id="ARBA00022777"/>
    </source>
</evidence>
<evidence type="ECO:0000256" key="12">
    <source>
        <dbReference type="SAM" id="MobiDB-lite"/>
    </source>
</evidence>
<protein>
    <recommendedName>
        <fullName evidence="3">Chemotaxis protein CheA</fullName>
        <ecNumber evidence="2">2.7.13.3</ecNumber>
    </recommendedName>
</protein>
<evidence type="ECO:0000256" key="2">
    <source>
        <dbReference type="ARBA" id="ARBA00012438"/>
    </source>
</evidence>
<dbReference type="PROSITE" id="PS50894">
    <property type="entry name" value="HPT"/>
    <property type="match status" value="1"/>
</dbReference>
<dbReference type="InterPro" id="IPR010808">
    <property type="entry name" value="CheA_P2-bd"/>
</dbReference>
<dbReference type="FunFam" id="3.30.565.10:FF:000016">
    <property type="entry name" value="Chemotaxis protein CheA, putative"/>
    <property type="match status" value="1"/>
</dbReference>
<dbReference type="InterPro" id="IPR037006">
    <property type="entry name" value="CheA-like_homodim_sf"/>
</dbReference>
<keyword evidence="9" id="KW-0067">ATP-binding</keyword>
<dbReference type="InterPro" id="IPR036890">
    <property type="entry name" value="HATPase_C_sf"/>
</dbReference>
<dbReference type="Gene3D" id="2.30.30.40">
    <property type="entry name" value="SH3 Domains"/>
    <property type="match status" value="1"/>
</dbReference>
<dbReference type="InterPro" id="IPR035891">
    <property type="entry name" value="CheY-binding_CheA"/>
</dbReference>
<keyword evidence="10" id="KW-0902">Two-component regulatory system</keyword>
<dbReference type="PANTHER" id="PTHR43395:SF1">
    <property type="entry name" value="CHEMOTAXIS PROTEIN CHEA"/>
    <property type="match status" value="1"/>
</dbReference>
<evidence type="ECO:0000256" key="6">
    <source>
        <dbReference type="ARBA" id="ARBA00022679"/>
    </source>
</evidence>
<dbReference type="InterPro" id="IPR004358">
    <property type="entry name" value="Sig_transdc_His_kin-like_C"/>
</dbReference>
<dbReference type="SUPFAM" id="SSF47384">
    <property type="entry name" value="Homodimeric domain of signal transducing histidine kinase"/>
    <property type="match status" value="1"/>
</dbReference>
<dbReference type="Gene3D" id="3.30.565.10">
    <property type="entry name" value="Histidine kinase-like ATPase, C-terminal domain"/>
    <property type="match status" value="1"/>
</dbReference>
<evidence type="ECO:0000256" key="1">
    <source>
        <dbReference type="ARBA" id="ARBA00000085"/>
    </source>
</evidence>
<keyword evidence="7" id="KW-0547">Nucleotide-binding</keyword>
<evidence type="ECO:0000259" key="14">
    <source>
        <dbReference type="PROSITE" id="PS50851"/>
    </source>
</evidence>
<feature type="domain" description="CheW-like" evidence="14">
    <location>
        <begin position="536"/>
        <end position="666"/>
    </location>
</feature>
<evidence type="ECO:0000256" key="5">
    <source>
        <dbReference type="ARBA" id="ARBA00022553"/>
    </source>
</evidence>
<dbReference type="Gene3D" id="1.10.287.560">
    <property type="entry name" value="Histidine kinase CheA-like, homodimeric domain"/>
    <property type="match status" value="1"/>
</dbReference>
<dbReference type="OrthoDB" id="9803176at2"/>
<dbReference type="SMART" id="SM00260">
    <property type="entry name" value="CheW"/>
    <property type="match status" value="1"/>
</dbReference>
<evidence type="ECO:0000256" key="9">
    <source>
        <dbReference type="ARBA" id="ARBA00022840"/>
    </source>
</evidence>
<evidence type="ECO:0000256" key="11">
    <source>
        <dbReference type="PROSITE-ProRule" id="PRU00110"/>
    </source>
</evidence>
<evidence type="ECO:0000313" key="17">
    <source>
        <dbReference type="Proteomes" id="UP000447393"/>
    </source>
</evidence>
<keyword evidence="4" id="KW-0145">Chemotaxis</keyword>
<feature type="compositionally biased region" description="Basic and acidic residues" evidence="12">
    <location>
        <begin position="267"/>
        <end position="281"/>
    </location>
</feature>
<feature type="domain" description="HPt" evidence="15">
    <location>
        <begin position="1"/>
        <end position="103"/>
    </location>
</feature>
<dbReference type="InterPro" id="IPR037052">
    <property type="entry name" value="CheA-like_P2_sf"/>
</dbReference>
<dbReference type="GO" id="GO:0006935">
    <property type="term" value="P:chemotaxis"/>
    <property type="evidence" value="ECO:0007669"/>
    <property type="project" value="UniProtKB-KW"/>
</dbReference>
<dbReference type="PROSITE" id="PS50851">
    <property type="entry name" value="CHEW"/>
    <property type="match status" value="1"/>
</dbReference>
<dbReference type="Proteomes" id="UP000447393">
    <property type="component" value="Unassembled WGS sequence"/>
</dbReference>
<comment type="caution">
    <text evidence="16">The sequence shown here is derived from an EMBL/GenBank/DDBJ whole genome shotgun (WGS) entry which is preliminary data.</text>
</comment>
<dbReference type="GO" id="GO:0000155">
    <property type="term" value="F:phosphorelay sensor kinase activity"/>
    <property type="evidence" value="ECO:0007669"/>
    <property type="project" value="InterPro"/>
</dbReference>